<dbReference type="OMA" id="CALPKDC"/>
<evidence type="ECO:0000313" key="3">
    <source>
        <dbReference type="Proteomes" id="UP000054558"/>
    </source>
</evidence>
<dbReference type="Proteomes" id="UP000054558">
    <property type="component" value="Unassembled WGS sequence"/>
</dbReference>
<feature type="region of interest" description="Disordered" evidence="1">
    <location>
        <begin position="55"/>
        <end position="87"/>
    </location>
</feature>
<dbReference type="EMBL" id="DF237813">
    <property type="protein sequence ID" value="GAQ91832.1"/>
    <property type="molecule type" value="Genomic_DNA"/>
</dbReference>
<proteinExistence type="predicted"/>
<dbReference type="OrthoDB" id="1900575at2759"/>
<evidence type="ECO:0000313" key="2">
    <source>
        <dbReference type="EMBL" id="GAQ91832.1"/>
    </source>
</evidence>
<gene>
    <name evidence="2" type="ORF">KFL_008640050</name>
</gene>
<protein>
    <submittedName>
        <fullName evidence="2">Uncharacterized protein</fullName>
    </submittedName>
</protein>
<name>A0A1Y1IP13_KLENI</name>
<dbReference type="PANTHER" id="PTHR36006:SF2">
    <property type="entry name" value="OS06G0704200 PROTEIN"/>
    <property type="match status" value="1"/>
</dbReference>
<reference evidence="2 3" key="1">
    <citation type="journal article" date="2014" name="Nat. Commun.">
        <title>Klebsormidium flaccidum genome reveals primary factors for plant terrestrial adaptation.</title>
        <authorList>
            <person name="Hori K."/>
            <person name="Maruyama F."/>
            <person name="Fujisawa T."/>
            <person name="Togashi T."/>
            <person name="Yamamoto N."/>
            <person name="Seo M."/>
            <person name="Sato S."/>
            <person name="Yamada T."/>
            <person name="Mori H."/>
            <person name="Tajima N."/>
            <person name="Moriyama T."/>
            <person name="Ikeuchi M."/>
            <person name="Watanabe M."/>
            <person name="Wada H."/>
            <person name="Kobayashi K."/>
            <person name="Saito M."/>
            <person name="Masuda T."/>
            <person name="Sasaki-Sekimoto Y."/>
            <person name="Mashiguchi K."/>
            <person name="Awai K."/>
            <person name="Shimojima M."/>
            <person name="Masuda S."/>
            <person name="Iwai M."/>
            <person name="Nobusawa T."/>
            <person name="Narise T."/>
            <person name="Kondo S."/>
            <person name="Saito H."/>
            <person name="Sato R."/>
            <person name="Murakawa M."/>
            <person name="Ihara Y."/>
            <person name="Oshima-Yamada Y."/>
            <person name="Ohtaka K."/>
            <person name="Satoh M."/>
            <person name="Sonobe K."/>
            <person name="Ishii M."/>
            <person name="Ohtani R."/>
            <person name="Kanamori-Sato M."/>
            <person name="Honoki R."/>
            <person name="Miyazaki D."/>
            <person name="Mochizuki H."/>
            <person name="Umetsu J."/>
            <person name="Higashi K."/>
            <person name="Shibata D."/>
            <person name="Kamiya Y."/>
            <person name="Sato N."/>
            <person name="Nakamura Y."/>
            <person name="Tabata S."/>
            <person name="Ida S."/>
            <person name="Kurokawa K."/>
            <person name="Ohta H."/>
        </authorList>
    </citation>
    <scope>NUCLEOTIDE SEQUENCE [LARGE SCALE GENOMIC DNA]</scope>
    <source>
        <strain evidence="2 3">NIES-2285</strain>
    </source>
</reference>
<accession>A0A1Y1IP13</accession>
<evidence type="ECO:0000256" key="1">
    <source>
        <dbReference type="SAM" id="MobiDB-lite"/>
    </source>
</evidence>
<dbReference type="PANTHER" id="PTHR36006">
    <property type="entry name" value="BNAC02G25390D PROTEIN"/>
    <property type="match status" value="1"/>
</dbReference>
<keyword evidence="3" id="KW-1185">Reference proteome</keyword>
<dbReference type="AlphaFoldDB" id="A0A1Y1IP13"/>
<organism evidence="2 3">
    <name type="scientific">Klebsormidium nitens</name>
    <name type="common">Green alga</name>
    <name type="synonym">Ulothrix nitens</name>
    <dbReference type="NCBI Taxonomy" id="105231"/>
    <lineage>
        <taxon>Eukaryota</taxon>
        <taxon>Viridiplantae</taxon>
        <taxon>Streptophyta</taxon>
        <taxon>Klebsormidiophyceae</taxon>
        <taxon>Klebsormidiales</taxon>
        <taxon>Klebsormidiaceae</taxon>
        <taxon>Klebsormidium</taxon>
    </lineage>
</organism>
<sequence length="146" mass="15644">MNSKANSTQAGGAQTFNFKSKSQRVKNPRLFGFLLTADTALVVVEPPVALGAQQAPFTGDTFENVPRSLSSSGDDAPRKRMKPKSAESETCARKCVSTCVRGGAGGPGTEGPLNVRKPLVVFKEGFRSRQYCLSECVEICNILTKD</sequence>